<accession>A0A4U0X757</accession>
<protein>
    <recommendedName>
        <fullName evidence="1">Nudix hydrolase domain-containing protein</fullName>
    </recommendedName>
</protein>
<evidence type="ECO:0000313" key="3">
    <source>
        <dbReference type="Proteomes" id="UP000309340"/>
    </source>
</evidence>
<proteinExistence type="predicted"/>
<dbReference type="Pfam" id="PF15916">
    <property type="entry name" value="DUF4743"/>
    <property type="match status" value="1"/>
</dbReference>
<dbReference type="OrthoDB" id="10261522at2759"/>
<dbReference type="InterPro" id="IPR015797">
    <property type="entry name" value="NUDIX_hydrolase-like_dom_sf"/>
</dbReference>
<keyword evidence="3" id="KW-1185">Reference proteome</keyword>
<organism evidence="2 3">
    <name type="scientific">Friedmanniomyces simplex</name>
    <dbReference type="NCBI Taxonomy" id="329884"/>
    <lineage>
        <taxon>Eukaryota</taxon>
        <taxon>Fungi</taxon>
        <taxon>Dikarya</taxon>
        <taxon>Ascomycota</taxon>
        <taxon>Pezizomycotina</taxon>
        <taxon>Dothideomycetes</taxon>
        <taxon>Dothideomycetidae</taxon>
        <taxon>Mycosphaerellales</taxon>
        <taxon>Teratosphaeriaceae</taxon>
        <taxon>Friedmanniomyces</taxon>
    </lineage>
</organism>
<dbReference type="InterPro" id="IPR000086">
    <property type="entry name" value="NUDIX_hydrolase_dom"/>
</dbReference>
<evidence type="ECO:0000313" key="2">
    <source>
        <dbReference type="EMBL" id="TKA70903.1"/>
    </source>
</evidence>
<name>A0A4U0X757_9PEZI</name>
<dbReference type="PROSITE" id="PS51462">
    <property type="entry name" value="NUDIX"/>
    <property type="match status" value="1"/>
</dbReference>
<dbReference type="Gene3D" id="3.90.79.10">
    <property type="entry name" value="Nucleoside Triphosphate Pyrophosphohydrolase"/>
    <property type="match status" value="1"/>
</dbReference>
<sequence>MKSYLRLCEECDLLPEYPPSCYKLLVEGKPGVFGHLIEPTVRSFSWTENFIVDHDRRTVKVLGESCAVRSSHLEQLLISAKKNGTFKVLTRWYNEPFPVYGPDREVVLSMDRCAVPLFGVPSHAAFLIIYREDEAGISIWVARRAPTKWLYPNKIGCTVAGGIPTGETPGDCVVREAYEEAALDEKFVRENVKAAGVVTYVTVTDSKSTSGGEAGLIVPEVQFQYEMKVGPDVVPKVHDMEASGFELLSIDELKKAIEEGDSTPGNACFFLDFFIRHGIVTFENEVNYTKIVSRLHRPIGVHAA</sequence>
<dbReference type="SUPFAM" id="SSF55811">
    <property type="entry name" value="Nudix"/>
    <property type="match status" value="1"/>
</dbReference>
<dbReference type="InterPro" id="IPR031804">
    <property type="entry name" value="DUF4743"/>
</dbReference>
<evidence type="ECO:0000259" key="1">
    <source>
        <dbReference type="PROSITE" id="PS51462"/>
    </source>
</evidence>
<dbReference type="EMBL" id="NAJQ01000377">
    <property type="protein sequence ID" value="TKA70903.1"/>
    <property type="molecule type" value="Genomic_DNA"/>
</dbReference>
<dbReference type="Proteomes" id="UP000309340">
    <property type="component" value="Unassembled WGS sequence"/>
</dbReference>
<dbReference type="STRING" id="329884.A0A4U0X757"/>
<dbReference type="CDD" id="cd03676">
    <property type="entry name" value="NUDIX_Tnr3_like"/>
    <property type="match status" value="1"/>
</dbReference>
<feature type="domain" description="Nudix hydrolase" evidence="1">
    <location>
        <begin position="121"/>
        <end position="275"/>
    </location>
</feature>
<reference evidence="2 3" key="1">
    <citation type="submission" date="2017-03" db="EMBL/GenBank/DDBJ databases">
        <title>Genomes of endolithic fungi from Antarctica.</title>
        <authorList>
            <person name="Coleine C."/>
            <person name="Masonjones S."/>
            <person name="Stajich J.E."/>
        </authorList>
    </citation>
    <scope>NUCLEOTIDE SEQUENCE [LARGE SCALE GENOMIC DNA]</scope>
    <source>
        <strain evidence="2 3">CCFEE 5184</strain>
    </source>
</reference>
<gene>
    <name evidence="2" type="ORF">B0A55_07486</name>
</gene>
<dbReference type="Pfam" id="PF00293">
    <property type="entry name" value="NUDIX"/>
    <property type="match status" value="1"/>
</dbReference>
<dbReference type="AlphaFoldDB" id="A0A4U0X757"/>
<comment type="caution">
    <text evidence="2">The sequence shown here is derived from an EMBL/GenBank/DDBJ whole genome shotgun (WGS) entry which is preliminary data.</text>
</comment>